<protein>
    <submittedName>
        <fullName evidence="12">Tetratricopeptide repeat protein</fullName>
    </submittedName>
</protein>
<comment type="subcellular location">
    <subcellularLocation>
        <location evidence="1">Cytoplasm</location>
        <location evidence="1">Cytoskeleton</location>
    </subcellularLocation>
</comment>
<evidence type="ECO:0000259" key="11">
    <source>
        <dbReference type="PROSITE" id="PS50943"/>
    </source>
</evidence>
<dbReference type="Gene3D" id="1.25.40.10">
    <property type="entry name" value="Tetratricopeptide repeat domain"/>
    <property type="match status" value="2"/>
</dbReference>
<evidence type="ECO:0000256" key="8">
    <source>
        <dbReference type="ARBA" id="ARBA00023175"/>
    </source>
</evidence>
<dbReference type="InterPro" id="IPR011990">
    <property type="entry name" value="TPR-like_helical_dom_sf"/>
</dbReference>
<dbReference type="InterPro" id="IPR056681">
    <property type="entry name" value="DUF7779"/>
</dbReference>
<dbReference type="GO" id="GO:0019894">
    <property type="term" value="F:kinesin binding"/>
    <property type="evidence" value="ECO:0007669"/>
    <property type="project" value="TreeGrafter"/>
</dbReference>
<keyword evidence="13" id="KW-1185">Reference proteome</keyword>
<dbReference type="Pfam" id="PF25000">
    <property type="entry name" value="DUF7779"/>
    <property type="match status" value="1"/>
</dbReference>
<dbReference type="SMART" id="SM00530">
    <property type="entry name" value="HTH_XRE"/>
    <property type="match status" value="1"/>
</dbReference>
<name>A0A8J3I567_9CHLR</name>
<evidence type="ECO:0000256" key="10">
    <source>
        <dbReference type="PROSITE-ProRule" id="PRU00339"/>
    </source>
</evidence>
<dbReference type="AlphaFoldDB" id="A0A8J3I567"/>
<dbReference type="InterPro" id="IPR010982">
    <property type="entry name" value="Lambda_DNA-bd_dom_sf"/>
</dbReference>
<proteinExistence type="inferred from homology"/>
<evidence type="ECO:0000256" key="3">
    <source>
        <dbReference type="ARBA" id="ARBA00022490"/>
    </source>
</evidence>
<dbReference type="Pfam" id="PF01381">
    <property type="entry name" value="HTH_3"/>
    <property type="match status" value="1"/>
</dbReference>
<evidence type="ECO:0000256" key="7">
    <source>
        <dbReference type="ARBA" id="ARBA00023054"/>
    </source>
</evidence>
<dbReference type="SUPFAM" id="SSF48452">
    <property type="entry name" value="TPR-like"/>
    <property type="match status" value="3"/>
</dbReference>
<dbReference type="Proteomes" id="UP000612362">
    <property type="component" value="Unassembled WGS sequence"/>
</dbReference>
<feature type="repeat" description="TPR" evidence="10">
    <location>
        <begin position="581"/>
        <end position="614"/>
    </location>
</feature>
<feature type="repeat" description="TPR" evidence="10">
    <location>
        <begin position="665"/>
        <end position="698"/>
    </location>
</feature>
<evidence type="ECO:0000313" key="13">
    <source>
        <dbReference type="Proteomes" id="UP000612362"/>
    </source>
</evidence>
<keyword evidence="9" id="KW-0206">Cytoskeleton</keyword>
<keyword evidence="3" id="KW-0963">Cytoplasm</keyword>
<dbReference type="GO" id="GO:0005874">
    <property type="term" value="C:microtubule"/>
    <property type="evidence" value="ECO:0007669"/>
    <property type="project" value="UniProtKB-KW"/>
</dbReference>
<dbReference type="SUPFAM" id="SSF47413">
    <property type="entry name" value="lambda repressor-like DNA-binding domains"/>
    <property type="match status" value="1"/>
</dbReference>
<evidence type="ECO:0000313" key="12">
    <source>
        <dbReference type="EMBL" id="GHO50522.1"/>
    </source>
</evidence>
<dbReference type="SUPFAM" id="SSF52540">
    <property type="entry name" value="P-loop containing nucleoside triphosphate hydrolases"/>
    <property type="match status" value="1"/>
</dbReference>
<keyword evidence="4" id="KW-0493">Microtubule</keyword>
<dbReference type="GO" id="GO:0007018">
    <property type="term" value="P:microtubule-based movement"/>
    <property type="evidence" value="ECO:0007669"/>
    <property type="project" value="TreeGrafter"/>
</dbReference>
<evidence type="ECO:0000256" key="2">
    <source>
        <dbReference type="ARBA" id="ARBA00009622"/>
    </source>
</evidence>
<reference evidence="12" key="1">
    <citation type="submission" date="2020-10" db="EMBL/GenBank/DDBJ databases">
        <title>Taxonomic study of unclassified bacteria belonging to the class Ktedonobacteria.</title>
        <authorList>
            <person name="Yabe S."/>
            <person name="Wang C.M."/>
            <person name="Zheng Y."/>
            <person name="Sakai Y."/>
            <person name="Cavaletti L."/>
            <person name="Monciardini P."/>
            <person name="Donadio S."/>
        </authorList>
    </citation>
    <scope>NUCLEOTIDE SEQUENCE</scope>
    <source>
        <strain evidence="12">SOSP1-1</strain>
    </source>
</reference>
<dbReference type="Gene3D" id="1.10.260.40">
    <property type="entry name" value="lambda repressor-like DNA-binding domains"/>
    <property type="match status" value="1"/>
</dbReference>
<dbReference type="PANTHER" id="PTHR45783:SF3">
    <property type="entry name" value="KINESIN LIGHT CHAIN"/>
    <property type="match status" value="1"/>
</dbReference>
<feature type="repeat" description="TPR" evidence="10">
    <location>
        <begin position="749"/>
        <end position="782"/>
    </location>
</feature>
<keyword evidence="7" id="KW-0175">Coiled coil</keyword>
<keyword evidence="8" id="KW-0505">Motor protein</keyword>
<dbReference type="GO" id="GO:0003677">
    <property type="term" value="F:DNA binding"/>
    <property type="evidence" value="ECO:0007669"/>
    <property type="project" value="InterPro"/>
</dbReference>
<dbReference type="InterPro" id="IPR027417">
    <property type="entry name" value="P-loop_NTPase"/>
</dbReference>
<organism evidence="12 13">
    <name type="scientific">Ktedonospora formicarum</name>
    <dbReference type="NCBI Taxonomy" id="2778364"/>
    <lineage>
        <taxon>Bacteria</taxon>
        <taxon>Bacillati</taxon>
        <taxon>Chloroflexota</taxon>
        <taxon>Ktedonobacteria</taxon>
        <taxon>Ktedonobacterales</taxon>
        <taxon>Ktedonobacteraceae</taxon>
        <taxon>Ktedonospora</taxon>
    </lineage>
</organism>
<feature type="domain" description="HTH cro/C1-type" evidence="11">
    <location>
        <begin position="25"/>
        <end position="75"/>
    </location>
</feature>
<sequence>MKQEEILPSSPSSFKSIGQHIRWHRLHQGLSQEAFAEAIGTSTRSLRRWEQDLTIPQQIWRERLSQQLGIDFRHLLGASPIEESEHFLTPPPLWSVPYARNPSFIGRTTLLQTLHRLLTTKQSVARTKTLALSGLGGIGKTQAAIEYAYRFGQHYHALFWLAAETAESLLASLQEIAFLVRLPEYEIADHSLLIAATRRWLASHQEWLVIADNVEDPAILQAVLPPLRQGALLFTTRRQALGPLVQMLELPPMSEEEGIALLLSRSSLHPLQQEAFPGTLQNDETIVHARELTRFLEGLPLALDQAGAYLQEAGCRIADYLQLCYEQSKEILAHRGLHTGNHPASVTATVQLSLEQVALEHPTAPKLLQLCAFFSPDTIPEDLLVAGGSELEPELSAAVADPYQFNLILAALRSASLVTRHPETKTISVHRLVQMVVRDLLEPTETRLWSEQIARLFQRTLPDVTPDTWGHYERYLPHILACLPLLEQAKETVIAFSEVLYKAGSYLLARGHVKEAEPLLRQAVAIEEQASHPNTQKLLERLEKQAELYWTQGKYELAEPLLQRVLVLEEQKLDASHLQTAETLSNLGLLYWSQGKYEQAEPLYVQSLHILEQESSTPHELIAITLGNLALLYCSQGKYEQAELLYVRALEIRENQFGPEHLKVAKTKNNLAALYRDQGKYEQAEPLYVQALKIREKLLGSEHPDTASSINNLGFLYWNQGKYEQAEPLYVQALKIREKLLGPEHPDTANSLYSLAILYRDQEKYKQAEPLFVRVLSIQEQQLGPEHPETASSLHALAVMRRVQGLTAEARTLLDRALQIRTRTLGPEHPKTKETLSLSRHCEPKITREQEREY</sequence>
<gene>
    <name evidence="12" type="ORF">KSX_86850</name>
</gene>
<dbReference type="PANTHER" id="PTHR45783">
    <property type="entry name" value="KINESIN LIGHT CHAIN"/>
    <property type="match status" value="1"/>
</dbReference>
<dbReference type="GO" id="GO:0005737">
    <property type="term" value="C:cytoplasm"/>
    <property type="evidence" value="ECO:0007669"/>
    <property type="project" value="TreeGrafter"/>
</dbReference>
<comment type="caution">
    <text evidence="12">The sequence shown here is derived from an EMBL/GenBank/DDBJ whole genome shotgun (WGS) entry which is preliminary data.</text>
</comment>
<dbReference type="RefSeq" id="WP_220199516.1">
    <property type="nucleotide sequence ID" value="NZ_BNJF01000008.1"/>
</dbReference>
<accession>A0A8J3I567</accession>
<comment type="similarity">
    <text evidence="2">Belongs to the kinesin light chain family.</text>
</comment>
<evidence type="ECO:0000256" key="1">
    <source>
        <dbReference type="ARBA" id="ARBA00004245"/>
    </source>
</evidence>
<feature type="repeat" description="TPR" evidence="10">
    <location>
        <begin position="623"/>
        <end position="656"/>
    </location>
</feature>
<dbReference type="EMBL" id="BNJF01000008">
    <property type="protein sequence ID" value="GHO50522.1"/>
    <property type="molecule type" value="Genomic_DNA"/>
</dbReference>
<dbReference type="InterPro" id="IPR001387">
    <property type="entry name" value="Cro/C1-type_HTH"/>
</dbReference>
<evidence type="ECO:0000256" key="4">
    <source>
        <dbReference type="ARBA" id="ARBA00022701"/>
    </source>
</evidence>
<dbReference type="SMART" id="SM00028">
    <property type="entry name" value="TPR"/>
    <property type="match status" value="8"/>
</dbReference>
<dbReference type="PRINTS" id="PR00381">
    <property type="entry name" value="KINESINLIGHT"/>
</dbReference>
<evidence type="ECO:0000256" key="6">
    <source>
        <dbReference type="ARBA" id="ARBA00022803"/>
    </source>
</evidence>
<dbReference type="InterPro" id="IPR002151">
    <property type="entry name" value="Kinesin_light"/>
</dbReference>
<keyword evidence="6 10" id="KW-0802">TPR repeat</keyword>
<dbReference type="GO" id="GO:0043531">
    <property type="term" value="F:ADP binding"/>
    <property type="evidence" value="ECO:0007669"/>
    <property type="project" value="InterPro"/>
</dbReference>
<dbReference type="Gene3D" id="3.40.50.300">
    <property type="entry name" value="P-loop containing nucleotide triphosphate hydrolases"/>
    <property type="match status" value="1"/>
</dbReference>
<dbReference type="CDD" id="cd00093">
    <property type="entry name" value="HTH_XRE"/>
    <property type="match status" value="1"/>
</dbReference>
<feature type="repeat" description="TPR" evidence="10">
    <location>
        <begin position="707"/>
        <end position="740"/>
    </location>
</feature>
<evidence type="ECO:0000256" key="9">
    <source>
        <dbReference type="ARBA" id="ARBA00023212"/>
    </source>
</evidence>
<dbReference type="GO" id="GO:0005871">
    <property type="term" value="C:kinesin complex"/>
    <property type="evidence" value="ECO:0007669"/>
    <property type="project" value="InterPro"/>
</dbReference>
<evidence type="ECO:0000256" key="5">
    <source>
        <dbReference type="ARBA" id="ARBA00022737"/>
    </source>
</evidence>
<dbReference type="PROSITE" id="PS50943">
    <property type="entry name" value="HTH_CROC1"/>
    <property type="match status" value="1"/>
</dbReference>
<keyword evidence="5" id="KW-0677">Repeat</keyword>
<dbReference type="NCBIfam" id="NF040586">
    <property type="entry name" value="FxSxx_TPR"/>
    <property type="match status" value="1"/>
</dbReference>
<dbReference type="Pfam" id="PF13424">
    <property type="entry name" value="TPR_12"/>
    <property type="match status" value="2"/>
</dbReference>
<dbReference type="PROSITE" id="PS50005">
    <property type="entry name" value="TPR"/>
    <property type="match status" value="5"/>
</dbReference>
<dbReference type="Pfam" id="PF13374">
    <property type="entry name" value="TPR_10"/>
    <property type="match status" value="3"/>
</dbReference>
<dbReference type="InterPro" id="IPR019734">
    <property type="entry name" value="TPR_rpt"/>
</dbReference>